<accession>A0A7L5DSJ6</accession>
<organism evidence="1 2">
    <name type="scientific">Spirosoma rhododendri</name>
    <dbReference type="NCBI Taxonomy" id="2728024"/>
    <lineage>
        <taxon>Bacteria</taxon>
        <taxon>Pseudomonadati</taxon>
        <taxon>Bacteroidota</taxon>
        <taxon>Cytophagia</taxon>
        <taxon>Cytophagales</taxon>
        <taxon>Cytophagaceae</taxon>
        <taxon>Spirosoma</taxon>
    </lineage>
</organism>
<gene>
    <name evidence="1" type="ORF">HH216_22325</name>
</gene>
<keyword evidence="2" id="KW-1185">Reference proteome</keyword>
<dbReference type="EMBL" id="CP051677">
    <property type="protein sequence ID" value="QJD81464.1"/>
    <property type="molecule type" value="Genomic_DNA"/>
</dbReference>
<sequence>MRTDKPRQAGMDRWKGPHAKIIAATKGLEEYRQLHLAENNPGLWPAINGVETTIPTERKIDGVADVTVKSIFSPREGKKQTRLAYKDEINLFKRTILYAALGGSSRWYDLAQPKANSDAGSIVFLRMKDGVNEADFKAFINDELAPTLANMHVLRELRSKAYLPWQVKQWNTPNVLHDNPKEVQFQGSLMLGFASNNEMDAFFKSDGVRKLADRLAVFCSAVHAYELTEAITFVENGKIIR</sequence>
<proteinExistence type="predicted"/>
<dbReference type="Proteomes" id="UP000501128">
    <property type="component" value="Chromosome"/>
</dbReference>
<evidence type="ECO:0000313" key="2">
    <source>
        <dbReference type="Proteomes" id="UP000501128"/>
    </source>
</evidence>
<reference evidence="1 2" key="1">
    <citation type="submission" date="2020-04" db="EMBL/GenBank/DDBJ databases">
        <title>Genome sequencing of novel species.</title>
        <authorList>
            <person name="Heo J."/>
            <person name="Kim S.-J."/>
            <person name="Kim J.-S."/>
            <person name="Hong S.-B."/>
            <person name="Kwon S.-W."/>
        </authorList>
    </citation>
    <scope>NUCLEOTIDE SEQUENCE [LARGE SCALE GENOMIC DNA]</scope>
    <source>
        <strain evidence="1 2">CJU-R4</strain>
    </source>
</reference>
<dbReference type="KEGG" id="srho:HH216_22325"/>
<dbReference type="AlphaFoldDB" id="A0A7L5DSJ6"/>
<evidence type="ECO:0000313" key="1">
    <source>
        <dbReference type="EMBL" id="QJD81464.1"/>
    </source>
</evidence>
<protein>
    <submittedName>
        <fullName evidence="1">Strictosidine synthase</fullName>
    </submittedName>
</protein>
<name>A0A7L5DSJ6_9BACT</name>